<dbReference type="SUPFAM" id="SSF56672">
    <property type="entry name" value="DNA/RNA polymerases"/>
    <property type="match status" value="1"/>
</dbReference>
<dbReference type="Proteomes" id="UP000017127">
    <property type="component" value="Unassembled WGS sequence"/>
</dbReference>
<keyword evidence="3" id="KW-1185">Reference proteome</keyword>
<name>U7QAA6_9CYAN</name>
<dbReference type="GO" id="GO:0004519">
    <property type="term" value="F:endonuclease activity"/>
    <property type="evidence" value="ECO:0007669"/>
    <property type="project" value="UniProtKB-KW"/>
</dbReference>
<reference evidence="2 3" key="1">
    <citation type="journal article" date="2013" name="Front. Microbiol.">
        <title>Comparative genomic analyses of the cyanobacterium, Lyngbya aestuarii BL J, a powerful hydrogen producer.</title>
        <authorList>
            <person name="Kothari A."/>
            <person name="Vaughn M."/>
            <person name="Garcia-Pichel F."/>
        </authorList>
    </citation>
    <scope>NUCLEOTIDE SEQUENCE [LARGE SCALE GENOMIC DNA]</scope>
    <source>
        <strain evidence="2 3">BL J</strain>
    </source>
</reference>
<dbReference type="GO" id="GO:0003676">
    <property type="term" value="F:nucleic acid binding"/>
    <property type="evidence" value="ECO:0007669"/>
    <property type="project" value="InterPro"/>
</dbReference>
<dbReference type="InterPro" id="IPR002711">
    <property type="entry name" value="HNH"/>
</dbReference>
<keyword evidence="2" id="KW-0540">Nuclease</keyword>
<dbReference type="PROSITE" id="PS50878">
    <property type="entry name" value="RT_POL"/>
    <property type="match status" value="1"/>
</dbReference>
<keyword evidence="2" id="KW-0378">Hydrolase</keyword>
<dbReference type="InterPro" id="IPR043502">
    <property type="entry name" value="DNA/RNA_pol_sf"/>
</dbReference>
<accession>U7QAA6</accession>
<dbReference type="Gene3D" id="1.10.30.50">
    <property type="match status" value="1"/>
</dbReference>
<evidence type="ECO:0000259" key="1">
    <source>
        <dbReference type="PROSITE" id="PS50878"/>
    </source>
</evidence>
<dbReference type="InterPro" id="IPR013597">
    <property type="entry name" value="Mat_intron_G2"/>
</dbReference>
<comment type="caution">
    <text evidence="2">The sequence shown here is derived from an EMBL/GenBank/DDBJ whole genome shotgun (WGS) entry which is preliminary data.</text>
</comment>
<dbReference type="Pfam" id="PF08388">
    <property type="entry name" value="GIIM"/>
    <property type="match status" value="1"/>
</dbReference>
<feature type="domain" description="Reverse transcriptase" evidence="1">
    <location>
        <begin position="1"/>
        <end position="98"/>
    </location>
</feature>
<keyword evidence="2" id="KW-0255">Endonuclease</keyword>
<organism evidence="2 3">
    <name type="scientific">Lyngbya aestuarii BL J</name>
    <dbReference type="NCBI Taxonomy" id="1348334"/>
    <lineage>
        <taxon>Bacteria</taxon>
        <taxon>Bacillati</taxon>
        <taxon>Cyanobacteriota</taxon>
        <taxon>Cyanophyceae</taxon>
        <taxon>Oscillatoriophycideae</taxon>
        <taxon>Oscillatoriales</taxon>
        <taxon>Microcoleaceae</taxon>
        <taxon>Lyngbya</taxon>
    </lineage>
</organism>
<dbReference type="InterPro" id="IPR000477">
    <property type="entry name" value="RT_dom"/>
</dbReference>
<dbReference type="EMBL" id="AUZM01000263">
    <property type="protein sequence ID" value="ERT03701.1"/>
    <property type="molecule type" value="Genomic_DNA"/>
</dbReference>
<dbReference type="GO" id="GO:0008270">
    <property type="term" value="F:zinc ion binding"/>
    <property type="evidence" value="ECO:0007669"/>
    <property type="project" value="InterPro"/>
</dbReference>
<feature type="non-terminal residue" evidence="2">
    <location>
        <position position="1"/>
    </location>
</feature>
<dbReference type="Pfam" id="PF01844">
    <property type="entry name" value="HNH"/>
    <property type="match status" value="1"/>
</dbReference>
<proteinExistence type="predicted"/>
<evidence type="ECO:0000313" key="2">
    <source>
        <dbReference type="EMBL" id="ERT03701.1"/>
    </source>
</evidence>
<sequence>LANIALHGMLNTVVNHFPQSIMVDGKQIQKYRPKIIRYADDFVVIANNPEVILEAQDLIKEWLKPVGLTLKPEKTRLCNTLYEWNGEKPGFDFLGFNIRHYPLSIHKGINAGQAGGKKPYQLNIKPSQKAIKSHYDNCKKVIKTHRTAPQSALVKQLNPVIKGWSNYFSKVVSKNVFSKLDHMIWNALRAWTASRCGKASYNKLKNYYRYGVNGKWTFQTKEGFRLINHIETPIKRHIKVKREKSPYDGDWTYWSKRMSNGYTGIPNRVTKLIKRQKGRCTYCGQFFTINDLIETDHIIPQSRGGKDIY</sequence>
<dbReference type="RefSeq" id="WP_023069914.1">
    <property type="nucleotide sequence ID" value="NZ_AUZM01000263.1"/>
</dbReference>
<dbReference type="AlphaFoldDB" id="U7QAA6"/>
<evidence type="ECO:0000313" key="3">
    <source>
        <dbReference type="Proteomes" id="UP000017127"/>
    </source>
</evidence>
<dbReference type="Pfam" id="PF00078">
    <property type="entry name" value="RVT_1"/>
    <property type="match status" value="1"/>
</dbReference>
<protein>
    <submittedName>
        <fullName evidence="2">HNH endonuclease family protein</fullName>
    </submittedName>
</protein>
<dbReference type="InterPro" id="IPR051083">
    <property type="entry name" value="GrpII_Intron_Splice-Mob/Def"/>
</dbReference>
<dbReference type="PANTHER" id="PTHR34047">
    <property type="entry name" value="NUCLEAR INTRON MATURASE 1, MITOCHONDRIAL-RELATED"/>
    <property type="match status" value="1"/>
</dbReference>
<gene>
    <name evidence="2" type="ORF">M595_6359</name>
</gene>
<feature type="non-terminal residue" evidence="2">
    <location>
        <position position="309"/>
    </location>
</feature>
<dbReference type="PANTHER" id="PTHR34047:SF10">
    <property type="entry name" value="GROUP II INTRON-ASSOCIATED OPEN READING FRAME"/>
    <property type="match status" value="1"/>
</dbReference>